<comment type="subcellular location">
    <subcellularLocation>
        <location evidence="2">Cell membrane</location>
        <topology evidence="2">Multi-pass membrane protein</topology>
    </subcellularLocation>
</comment>
<keyword evidence="11 13" id="KW-0472">Membrane</keyword>
<proteinExistence type="inferred from homology"/>
<evidence type="ECO:0000256" key="12">
    <source>
        <dbReference type="ARBA" id="ARBA00037975"/>
    </source>
</evidence>
<dbReference type="SUPFAM" id="SSF101874">
    <property type="entry name" value="YceI-like"/>
    <property type="match status" value="1"/>
</dbReference>
<keyword evidence="4" id="KW-1003">Cell membrane</keyword>
<dbReference type="Pfam" id="PF04264">
    <property type="entry name" value="YceI"/>
    <property type="match status" value="1"/>
</dbReference>
<evidence type="ECO:0000256" key="8">
    <source>
        <dbReference type="ARBA" id="ARBA00022982"/>
    </source>
</evidence>
<keyword evidence="5" id="KW-0349">Heme</keyword>
<dbReference type="SUPFAM" id="SSF81342">
    <property type="entry name" value="Transmembrane di-heme cytochromes"/>
    <property type="match status" value="1"/>
</dbReference>
<evidence type="ECO:0000313" key="15">
    <source>
        <dbReference type="EMBL" id="GGB69600.1"/>
    </source>
</evidence>
<keyword evidence="6 13" id="KW-0812">Transmembrane</keyword>
<evidence type="ECO:0000256" key="7">
    <source>
        <dbReference type="ARBA" id="ARBA00022723"/>
    </source>
</evidence>
<evidence type="ECO:0000256" key="11">
    <source>
        <dbReference type="ARBA" id="ARBA00023136"/>
    </source>
</evidence>
<dbReference type="SMART" id="SM00867">
    <property type="entry name" value="YceI"/>
    <property type="match status" value="1"/>
</dbReference>
<keyword evidence="7" id="KW-0479">Metal-binding</keyword>
<evidence type="ECO:0000256" key="13">
    <source>
        <dbReference type="SAM" id="Phobius"/>
    </source>
</evidence>
<protein>
    <submittedName>
        <fullName evidence="15">Cytochrome b561</fullName>
    </submittedName>
</protein>
<evidence type="ECO:0000313" key="16">
    <source>
        <dbReference type="Proteomes" id="UP000614261"/>
    </source>
</evidence>
<dbReference type="RefSeq" id="WP_229737030.1">
    <property type="nucleotide sequence ID" value="NZ_BMGD01000004.1"/>
</dbReference>
<dbReference type="InterPro" id="IPR016174">
    <property type="entry name" value="Di-haem_cyt_TM"/>
</dbReference>
<evidence type="ECO:0000256" key="9">
    <source>
        <dbReference type="ARBA" id="ARBA00022989"/>
    </source>
</evidence>
<keyword evidence="8" id="KW-0249">Electron transport</keyword>
<dbReference type="Proteomes" id="UP000614261">
    <property type="component" value="Unassembled WGS sequence"/>
</dbReference>
<feature type="transmembrane region" description="Helical" evidence="13">
    <location>
        <begin position="44"/>
        <end position="63"/>
    </location>
</feature>
<comment type="similarity">
    <text evidence="12">Belongs to the cytochrome b561 family.</text>
</comment>
<evidence type="ECO:0000256" key="5">
    <source>
        <dbReference type="ARBA" id="ARBA00022617"/>
    </source>
</evidence>
<dbReference type="Pfam" id="PF01292">
    <property type="entry name" value="Ni_hydr_CYTB"/>
    <property type="match status" value="1"/>
</dbReference>
<evidence type="ECO:0000256" key="4">
    <source>
        <dbReference type="ARBA" id="ARBA00022475"/>
    </source>
</evidence>
<dbReference type="InterPro" id="IPR052168">
    <property type="entry name" value="Cytochrome_b561_oxidase"/>
</dbReference>
<keyword evidence="16" id="KW-1185">Reference proteome</keyword>
<evidence type="ECO:0000256" key="3">
    <source>
        <dbReference type="ARBA" id="ARBA00022448"/>
    </source>
</evidence>
<keyword evidence="3" id="KW-0813">Transport</keyword>
<evidence type="ECO:0000256" key="6">
    <source>
        <dbReference type="ARBA" id="ARBA00022692"/>
    </source>
</evidence>
<evidence type="ECO:0000259" key="14">
    <source>
        <dbReference type="SMART" id="SM00867"/>
    </source>
</evidence>
<dbReference type="InterPro" id="IPR036761">
    <property type="entry name" value="TTHA0802/YceI-like_sf"/>
</dbReference>
<dbReference type="PANTHER" id="PTHR30529:SF1">
    <property type="entry name" value="CYTOCHROME B561 HOMOLOG 2"/>
    <property type="match status" value="1"/>
</dbReference>
<feature type="transmembrane region" description="Helical" evidence="13">
    <location>
        <begin position="84"/>
        <end position="105"/>
    </location>
</feature>
<feature type="domain" description="Lipid/polyisoprenoid-binding YceI-like" evidence="14">
    <location>
        <begin position="258"/>
        <end position="417"/>
    </location>
</feature>
<keyword evidence="9 13" id="KW-1133">Transmembrane helix</keyword>
<organism evidence="15 16">
    <name type="scientific">Blastomonas aquatica</name>
    <dbReference type="NCBI Taxonomy" id="1510276"/>
    <lineage>
        <taxon>Bacteria</taxon>
        <taxon>Pseudomonadati</taxon>
        <taxon>Pseudomonadota</taxon>
        <taxon>Alphaproteobacteria</taxon>
        <taxon>Sphingomonadales</taxon>
        <taxon>Sphingomonadaceae</taxon>
        <taxon>Blastomonas</taxon>
    </lineage>
</organism>
<accession>A0ABQ1JI69</accession>
<dbReference type="InterPro" id="IPR007372">
    <property type="entry name" value="Lipid/polyisoprenoid-bd_YceI"/>
</dbReference>
<dbReference type="InterPro" id="IPR011577">
    <property type="entry name" value="Cyt_b561_bac/Ni-Hgenase"/>
</dbReference>
<reference evidence="16" key="1">
    <citation type="journal article" date="2019" name="Int. J. Syst. Evol. Microbiol.">
        <title>The Global Catalogue of Microorganisms (GCM) 10K type strain sequencing project: providing services to taxonomists for standard genome sequencing and annotation.</title>
        <authorList>
            <consortium name="The Broad Institute Genomics Platform"/>
            <consortium name="The Broad Institute Genome Sequencing Center for Infectious Disease"/>
            <person name="Wu L."/>
            <person name="Ma J."/>
        </authorList>
    </citation>
    <scope>NUCLEOTIDE SEQUENCE [LARGE SCALE GENOMIC DNA]</scope>
    <source>
        <strain evidence="16">CGMCC 1.12851</strain>
    </source>
</reference>
<evidence type="ECO:0000256" key="10">
    <source>
        <dbReference type="ARBA" id="ARBA00023004"/>
    </source>
</evidence>
<keyword evidence="10" id="KW-0408">Iron</keyword>
<gene>
    <name evidence="15" type="ORF">GCM10010833_26030</name>
</gene>
<dbReference type="PANTHER" id="PTHR30529">
    <property type="entry name" value="CYTOCHROME B561"/>
    <property type="match status" value="1"/>
</dbReference>
<dbReference type="EMBL" id="BMGD01000004">
    <property type="protein sequence ID" value="GGB69600.1"/>
    <property type="molecule type" value="Genomic_DNA"/>
</dbReference>
<evidence type="ECO:0000256" key="2">
    <source>
        <dbReference type="ARBA" id="ARBA00004651"/>
    </source>
</evidence>
<comment type="cofactor">
    <cofactor evidence="1">
        <name>heme b</name>
        <dbReference type="ChEBI" id="CHEBI:60344"/>
    </cofactor>
</comment>
<sequence length="420" mass="44984">MAPARYSLGAIVLHWLIAAALAFQIVFADSLEGPRGPDLFARYQLHKSIGITILLLSLLRVGWRLVTPRPAPVPGPKWAMTLSGLVHLGFYIVMIGAPLTGWILVSTSDVRVDTLLFGSIPWPHLPVPQWLGDPAEEVHEILPKVGIALFVLHVAGALRHQYLLGTPILARMLPGGRGKAMGAVALAAAIMISAVVLGKIADPKGAMAAPVSSVETVPSSVTPAREETAPVEPPMAAEDEVAEPVVEHEINEPQEPRTWTLSPGGRLNFTAQWNGDPVNGSFSKWSSTILFSPEALEASRIDVSIDLTSVDTGDSQRDGTLTDSHFFDTARFAKASYRATRFKALGGDRYRADGTLTLRGVSKPVPLNFTLTITDNMARARGRATIDRTRFGVGQGDFSSTAEIAGPVAISFDFSATAKD</sequence>
<evidence type="ECO:0000256" key="1">
    <source>
        <dbReference type="ARBA" id="ARBA00001970"/>
    </source>
</evidence>
<dbReference type="Gene3D" id="2.40.128.110">
    <property type="entry name" value="Lipid/polyisoprenoid-binding, YceI-like"/>
    <property type="match status" value="1"/>
</dbReference>
<feature type="transmembrane region" description="Helical" evidence="13">
    <location>
        <begin position="180"/>
        <end position="201"/>
    </location>
</feature>
<comment type="caution">
    <text evidence="15">The sequence shown here is derived from an EMBL/GenBank/DDBJ whole genome shotgun (WGS) entry which is preliminary data.</text>
</comment>
<name>A0ABQ1JI69_9SPHN</name>